<sequence>MENRPLVGILVSNKNDRRSVLELYQRYDRLNLHLFSFTPADINWENQRINGLSLKKGVWKQSSFAFPHVVYNRSYNKKTITIQRLEDVIGPNKCFNKINYFNKWDLYNLLKESELNPYIPETLSYDQANVSELLEKYHVVYIKPTYGFKGKSVYRVEQTNHGDVNISLHALAPRYICRRNESYQEKLDKLLVSENYMVQQGVFIQRLNRRYFDIRVLVQKDISGDWAVSTLACRVAYERYYNTSMCEFIYDAAEVIPLIFSQDKTKEIFQSLREVSIAAAQAAEAHIGSLGELSVDFAIDEQGKLWIIELNGKPQKSIYKDIKSLKHKNLVYSRPLEYAYYLSQSSVFTHESAEPVNEASIQIR</sequence>
<dbReference type="RefSeq" id="WP_126011229.1">
    <property type="nucleotide sequence ID" value="NZ_CP034437.1"/>
</dbReference>
<dbReference type="InterPro" id="IPR026838">
    <property type="entry name" value="YheC/D"/>
</dbReference>
<feature type="domain" description="ATP-grasp" evidence="2">
    <location>
        <begin position="111"/>
        <end position="341"/>
    </location>
</feature>
<dbReference type="EMBL" id="CP034437">
    <property type="protein sequence ID" value="AZN38258.1"/>
    <property type="molecule type" value="Genomic_DNA"/>
</dbReference>
<dbReference type="GO" id="GO:0005524">
    <property type="term" value="F:ATP binding"/>
    <property type="evidence" value="ECO:0007669"/>
    <property type="project" value="UniProtKB-UniRule"/>
</dbReference>
<dbReference type="SUPFAM" id="SSF56059">
    <property type="entry name" value="Glutathione synthetase ATP-binding domain-like"/>
    <property type="match status" value="1"/>
</dbReference>
<dbReference type="Gene3D" id="3.30.470.20">
    <property type="entry name" value="ATP-grasp fold, B domain"/>
    <property type="match status" value="1"/>
</dbReference>
<dbReference type="Proteomes" id="UP000272528">
    <property type="component" value="Chromosome"/>
</dbReference>
<accession>A0A3Q8X2J9</accession>
<evidence type="ECO:0000313" key="3">
    <source>
        <dbReference type="EMBL" id="AZN38258.1"/>
    </source>
</evidence>
<dbReference type="AlphaFoldDB" id="A0A3Q8X2J9"/>
<organism evidence="3 4">
    <name type="scientific">Paenibacillus albus</name>
    <dbReference type="NCBI Taxonomy" id="2495582"/>
    <lineage>
        <taxon>Bacteria</taxon>
        <taxon>Bacillati</taxon>
        <taxon>Bacillota</taxon>
        <taxon>Bacilli</taxon>
        <taxon>Bacillales</taxon>
        <taxon>Paenibacillaceae</taxon>
        <taxon>Paenibacillus</taxon>
    </lineage>
</organism>
<keyword evidence="4" id="KW-1185">Reference proteome</keyword>
<proteinExistence type="predicted"/>
<dbReference type="OrthoDB" id="7869153at2"/>
<dbReference type="GO" id="GO:0046872">
    <property type="term" value="F:metal ion binding"/>
    <property type="evidence" value="ECO:0007669"/>
    <property type="project" value="InterPro"/>
</dbReference>
<evidence type="ECO:0000313" key="4">
    <source>
        <dbReference type="Proteomes" id="UP000272528"/>
    </source>
</evidence>
<evidence type="ECO:0000259" key="2">
    <source>
        <dbReference type="PROSITE" id="PS50975"/>
    </source>
</evidence>
<gene>
    <name evidence="3" type="ORF">EJC50_00140</name>
</gene>
<keyword evidence="1" id="KW-0067">ATP-binding</keyword>
<protein>
    <recommendedName>
        <fullName evidence="2">ATP-grasp domain-containing protein</fullName>
    </recommendedName>
</protein>
<dbReference type="PROSITE" id="PS50975">
    <property type="entry name" value="ATP_GRASP"/>
    <property type="match status" value="1"/>
</dbReference>
<keyword evidence="1" id="KW-0547">Nucleotide-binding</keyword>
<name>A0A3Q8X2J9_9BACL</name>
<evidence type="ECO:0000256" key="1">
    <source>
        <dbReference type="PROSITE-ProRule" id="PRU00409"/>
    </source>
</evidence>
<reference evidence="4" key="1">
    <citation type="submission" date="2018-12" db="EMBL/GenBank/DDBJ databases">
        <title>Genome sequence of Peanibacillus sp.</title>
        <authorList>
            <person name="Subramani G."/>
            <person name="Srinivasan S."/>
            <person name="Kim M.K."/>
        </authorList>
    </citation>
    <scope>NUCLEOTIDE SEQUENCE [LARGE SCALE GENOMIC DNA]</scope>
    <source>
        <strain evidence="4">18JY67-1</strain>
    </source>
</reference>
<dbReference type="KEGG" id="palb:EJC50_00140"/>
<dbReference type="Pfam" id="PF14398">
    <property type="entry name" value="ATPgrasp_YheCD"/>
    <property type="match status" value="1"/>
</dbReference>
<dbReference type="InterPro" id="IPR011761">
    <property type="entry name" value="ATP-grasp"/>
</dbReference>